<proteinExistence type="predicted"/>
<comment type="subcellular location">
    <subcellularLocation>
        <location evidence="1">Membrane</location>
    </subcellularLocation>
</comment>
<protein>
    <submittedName>
        <fullName evidence="7">DUF4149 domain-containing protein</fullName>
    </submittedName>
</protein>
<dbReference type="InterPro" id="IPR025423">
    <property type="entry name" value="TMEM205-like"/>
</dbReference>
<keyword evidence="8" id="KW-1185">Reference proteome</keyword>
<evidence type="ECO:0000256" key="1">
    <source>
        <dbReference type="ARBA" id="ARBA00004370"/>
    </source>
</evidence>
<dbReference type="Pfam" id="PF13664">
    <property type="entry name" value="DUF4149"/>
    <property type="match status" value="1"/>
</dbReference>
<reference evidence="7 8" key="1">
    <citation type="submission" date="2024-11" db="EMBL/GenBank/DDBJ databases">
        <authorList>
            <person name="Kaparullina E.N."/>
            <person name="Delegan Y.A."/>
            <person name="Doronina N.V."/>
        </authorList>
    </citation>
    <scope>NUCLEOTIDE SEQUENCE [LARGE SCALE GENOMIC DNA]</scope>
    <source>
        <strain evidence="7 8">7sh_L</strain>
    </source>
</reference>
<feature type="domain" description="TMEM205-like" evidence="6">
    <location>
        <begin position="12"/>
        <end position="110"/>
    </location>
</feature>
<comment type="caution">
    <text evidence="7">The sequence shown here is derived from an EMBL/GenBank/DDBJ whole genome shotgun (WGS) entry which is preliminary data.</text>
</comment>
<evidence type="ECO:0000256" key="4">
    <source>
        <dbReference type="ARBA" id="ARBA00023136"/>
    </source>
</evidence>
<evidence type="ECO:0000313" key="8">
    <source>
        <dbReference type="Proteomes" id="UP001617669"/>
    </source>
</evidence>
<feature type="transmembrane region" description="Helical" evidence="5">
    <location>
        <begin position="81"/>
        <end position="106"/>
    </location>
</feature>
<accession>A0ABW8GP84</accession>
<evidence type="ECO:0000256" key="3">
    <source>
        <dbReference type="ARBA" id="ARBA00022989"/>
    </source>
</evidence>
<keyword evidence="4 5" id="KW-0472">Membrane</keyword>
<keyword evidence="2 5" id="KW-0812">Transmembrane</keyword>
<evidence type="ECO:0000256" key="2">
    <source>
        <dbReference type="ARBA" id="ARBA00022692"/>
    </source>
</evidence>
<evidence type="ECO:0000313" key="7">
    <source>
        <dbReference type="EMBL" id="MFJ5445745.1"/>
    </source>
</evidence>
<evidence type="ECO:0000256" key="5">
    <source>
        <dbReference type="SAM" id="Phobius"/>
    </source>
</evidence>
<feature type="transmembrane region" description="Helical" evidence="5">
    <location>
        <begin position="7"/>
        <end position="32"/>
    </location>
</feature>
<feature type="transmembrane region" description="Helical" evidence="5">
    <location>
        <begin position="126"/>
        <end position="147"/>
    </location>
</feature>
<sequence>MNAWSDKLALIVITLWVGTLWAVGYVVAPSLFSQLASDKQLAGNLAGRLFELVAYIGMVSAFYLLLHRLTRFGIVALRQGFFWAVVVMLLLTFAGHFGIQPIMASLKAQALPADVMHSVFADRFKTWHGVSSVGYLIESLLGLVLVFKARQ</sequence>
<keyword evidence="3 5" id="KW-1133">Transmembrane helix</keyword>
<gene>
    <name evidence="7" type="ORF">ACIKP9_05840</name>
</gene>
<evidence type="ECO:0000259" key="6">
    <source>
        <dbReference type="Pfam" id="PF13664"/>
    </source>
</evidence>
<feature type="transmembrane region" description="Helical" evidence="5">
    <location>
        <begin position="52"/>
        <end position="69"/>
    </location>
</feature>
<name>A0ABW8GP84_9PROT</name>
<organism evidence="7 8">
    <name type="scientific">Methylobacillus methanolivorans</name>
    <dbReference type="NCBI Taxonomy" id="1848927"/>
    <lineage>
        <taxon>Bacteria</taxon>
        <taxon>Pseudomonadati</taxon>
        <taxon>Pseudomonadota</taxon>
        <taxon>Betaproteobacteria</taxon>
        <taxon>Nitrosomonadales</taxon>
        <taxon>Methylophilaceae</taxon>
        <taxon>Methylobacillus</taxon>
    </lineage>
</organism>
<dbReference type="Proteomes" id="UP001617669">
    <property type="component" value="Unassembled WGS sequence"/>
</dbReference>
<dbReference type="EMBL" id="JBIWXY010000001">
    <property type="protein sequence ID" value="MFJ5445745.1"/>
    <property type="molecule type" value="Genomic_DNA"/>
</dbReference>
<dbReference type="RefSeq" id="WP_400880474.1">
    <property type="nucleotide sequence ID" value="NZ_JBIWXY010000001.1"/>
</dbReference>